<protein>
    <recommendedName>
        <fullName evidence="2">SAF domain-containing protein</fullName>
    </recommendedName>
</protein>
<dbReference type="InterPro" id="IPR031571">
    <property type="entry name" value="RcpC_dom"/>
</dbReference>
<evidence type="ECO:0000259" key="2">
    <source>
        <dbReference type="SMART" id="SM00858"/>
    </source>
</evidence>
<dbReference type="EMBL" id="LDJI01000009">
    <property type="protein sequence ID" value="KRG65220.1"/>
    <property type="molecule type" value="Genomic_DNA"/>
</dbReference>
<keyword evidence="4" id="KW-1185">Reference proteome</keyword>
<feature type="domain" description="SAF" evidence="2">
    <location>
        <begin position="49"/>
        <end position="109"/>
    </location>
</feature>
<dbReference type="NCBIfam" id="TIGR03177">
    <property type="entry name" value="pilus_cpaB"/>
    <property type="match status" value="1"/>
</dbReference>
<proteinExistence type="predicted"/>
<comment type="caution">
    <text evidence="3">The sequence shown here is derived from an EMBL/GenBank/DDBJ whole genome shotgun (WGS) entry which is preliminary data.</text>
</comment>
<evidence type="ECO:0000313" key="4">
    <source>
        <dbReference type="Proteomes" id="UP000050864"/>
    </source>
</evidence>
<dbReference type="Pfam" id="PF08666">
    <property type="entry name" value="SAF"/>
    <property type="match status" value="1"/>
</dbReference>
<accession>A0A0R0CHQ0</accession>
<dbReference type="STRING" id="405444.ABB26_05315"/>
<dbReference type="AlphaFoldDB" id="A0A0R0CHQ0"/>
<gene>
    <name evidence="3" type="ORF">ABB26_05315</name>
</gene>
<dbReference type="Gene3D" id="3.90.1210.10">
    <property type="entry name" value="Antifreeze-like/N-acetylneuraminic acid synthase C-terminal domain"/>
    <property type="match status" value="1"/>
</dbReference>
<evidence type="ECO:0000256" key="1">
    <source>
        <dbReference type="SAM" id="MobiDB-lite"/>
    </source>
</evidence>
<dbReference type="InterPro" id="IPR013974">
    <property type="entry name" value="SAF"/>
</dbReference>
<feature type="compositionally biased region" description="Polar residues" evidence="1">
    <location>
        <begin position="345"/>
        <end position="354"/>
    </location>
</feature>
<dbReference type="PATRIC" id="fig|405444.3.peg.3774"/>
<dbReference type="InterPro" id="IPR017592">
    <property type="entry name" value="Pilus_assmbl_Flp-typ_CpaB"/>
</dbReference>
<evidence type="ECO:0000313" key="3">
    <source>
        <dbReference type="EMBL" id="KRG65220.1"/>
    </source>
</evidence>
<feature type="region of interest" description="Disordered" evidence="1">
    <location>
        <begin position="187"/>
        <end position="224"/>
    </location>
</feature>
<dbReference type="OrthoDB" id="146902at2"/>
<feature type="compositionally biased region" description="Polar residues" evidence="1">
    <location>
        <begin position="209"/>
        <end position="218"/>
    </location>
</feature>
<dbReference type="SMART" id="SM00858">
    <property type="entry name" value="SAF"/>
    <property type="match status" value="1"/>
</dbReference>
<reference evidence="3 4" key="1">
    <citation type="submission" date="2015-05" db="EMBL/GenBank/DDBJ databases">
        <title>Genome sequencing and analysis of members of genus Stenotrophomonas.</title>
        <authorList>
            <person name="Patil P.P."/>
            <person name="Midha S."/>
            <person name="Patil P.B."/>
        </authorList>
    </citation>
    <scope>NUCLEOTIDE SEQUENCE [LARGE SCALE GENOMIC DNA]</scope>
    <source>
        <strain evidence="3 4">DSM 18929</strain>
    </source>
</reference>
<organism evidence="3 4">
    <name type="scientific">Stenotrophomonas humi</name>
    <dbReference type="NCBI Taxonomy" id="405444"/>
    <lineage>
        <taxon>Bacteria</taxon>
        <taxon>Pseudomonadati</taxon>
        <taxon>Pseudomonadota</taxon>
        <taxon>Gammaproteobacteria</taxon>
        <taxon>Lysobacterales</taxon>
        <taxon>Lysobacteraceae</taxon>
        <taxon>Stenotrophomonas</taxon>
    </lineage>
</organism>
<dbReference type="CDD" id="cd11614">
    <property type="entry name" value="SAF_CpaB_FlgA_like"/>
    <property type="match status" value="1"/>
</dbReference>
<dbReference type="RefSeq" id="WP_057632629.1">
    <property type="nucleotide sequence ID" value="NZ_LDJI01000009.1"/>
</dbReference>
<dbReference type="Proteomes" id="UP000050864">
    <property type="component" value="Unassembled WGS sequence"/>
</dbReference>
<feature type="region of interest" description="Disordered" evidence="1">
    <location>
        <begin position="309"/>
        <end position="354"/>
    </location>
</feature>
<feature type="compositionally biased region" description="Low complexity" evidence="1">
    <location>
        <begin position="187"/>
        <end position="198"/>
    </location>
</feature>
<sequence>MPKAIRIAAILLLVLAVLLAVLAFGIGRRTPASPELTIKPEPTAGLPKRVVVVTTKALPAGQPITAADLSTTELQVAPNEGFPAIADVVGRVPSHDIAAGGMVARGQLLQGIAAGIMPGERAVAIPVDELAGVSNRITPGDFVDVFMSLQAPSEAGAQRDNPQARLLLSRLRVLGYGAEDVDTQQAAAQAEGNAAASQPEPGSRAETIASRSNNSASGGTTGNAAPARSAILAVPVQDAGRLLLAAHSGKLFLALRNPGDTALADASIFVTPPPVLPLRRDLDAVDAEAASRPENQAYAGISLAALAGESDGKKSPAAATATPAPARPRAPRPASRQGIEIIRGTTPSNRLSSP</sequence>
<dbReference type="Pfam" id="PF16976">
    <property type="entry name" value="RcpC"/>
    <property type="match status" value="1"/>
</dbReference>
<name>A0A0R0CHQ0_9GAMM</name>